<gene>
    <name evidence="2" type="ORF">M9458_019244</name>
</gene>
<dbReference type="AlphaFoldDB" id="A0ABD0QBB7"/>
<name>A0ABD0QBB7_CIRMR</name>
<dbReference type="InterPro" id="IPR016135">
    <property type="entry name" value="UBQ-conjugating_enzyme/RWD"/>
</dbReference>
<dbReference type="EMBL" id="JAMKFB020000009">
    <property type="protein sequence ID" value="KAL0183548.1"/>
    <property type="molecule type" value="Genomic_DNA"/>
</dbReference>
<protein>
    <recommendedName>
        <fullName evidence="1">UBC core domain-containing protein</fullName>
    </recommendedName>
</protein>
<dbReference type="PROSITE" id="PS50127">
    <property type="entry name" value="UBC_2"/>
    <property type="match status" value="1"/>
</dbReference>
<accession>A0ABD0QBB7</accession>
<proteinExistence type="predicted"/>
<dbReference type="Pfam" id="PF00179">
    <property type="entry name" value="UQ_con"/>
    <property type="match status" value="1"/>
</dbReference>
<dbReference type="SUPFAM" id="SSF54495">
    <property type="entry name" value="UBC-like"/>
    <property type="match status" value="1"/>
</dbReference>
<comment type="caution">
    <text evidence="2">The sequence shown here is derived from an EMBL/GenBank/DDBJ whole genome shotgun (WGS) entry which is preliminary data.</text>
</comment>
<organism evidence="2 3">
    <name type="scientific">Cirrhinus mrigala</name>
    <name type="common">Mrigala</name>
    <dbReference type="NCBI Taxonomy" id="683832"/>
    <lineage>
        <taxon>Eukaryota</taxon>
        <taxon>Metazoa</taxon>
        <taxon>Chordata</taxon>
        <taxon>Craniata</taxon>
        <taxon>Vertebrata</taxon>
        <taxon>Euteleostomi</taxon>
        <taxon>Actinopterygii</taxon>
        <taxon>Neopterygii</taxon>
        <taxon>Teleostei</taxon>
        <taxon>Ostariophysi</taxon>
        <taxon>Cypriniformes</taxon>
        <taxon>Cyprinidae</taxon>
        <taxon>Labeoninae</taxon>
        <taxon>Labeonini</taxon>
        <taxon>Cirrhinus</taxon>
    </lineage>
</organism>
<dbReference type="Proteomes" id="UP001529510">
    <property type="component" value="Unassembled WGS sequence"/>
</dbReference>
<sequence length="74" mass="9020">NPSGLYFHPERKKEDKDWRPAITIKQILLRIQKFLNELNLQDPAQEEVYTIYCQNRVEEYEKRKILPIISEMEE</sequence>
<dbReference type="InterPro" id="IPR000608">
    <property type="entry name" value="UBC"/>
</dbReference>
<feature type="non-terminal residue" evidence="2">
    <location>
        <position position="1"/>
    </location>
</feature>
<dbReference type="Gene3D" id="3.10.110.10">
    <property type="entry name" value="Ubiquitin Conjugating Enzyme"/>
    <property type="match status" value="1"/>
</dbReference>
<keyword evidence="3" id="KW-1185">Reference proteome</keyword>
<evidence type="ECO:0000313" key="2">
    <source>
        <dbReference type="EMBL" id="KAL0183548.1"/>
    </source>
</evidence>
<evidence type="ECO:0000259" key="1">
    <source>
        <dbReference type="PROSITE" id="PS50127"/>
    </source>
</evidence>
<reference evidence="2 3" key="1">
    <citation type="submission" date="2024-05" db="EMBL/GenBank/DDBJ databases">
        <title>Genome sequencing and assembly of Indian major carp, Cirrhinus mrigala (Hamilton, 1822).</title>
        <authorList>
            <person name="Mohindra V."/>
            <person name="Chowdhury L.M."/>
            <person name="Lal K."/>
            <person name="Jena J.K."/>
        </authorList>
    </citation>
    <scope>NUCLEOTIDE SEQUENCE [LARGE SCALE GENOMIC DNA]</scope>
    <source>
        <strain evidence="2">CM1030</strain>
        <tissue evidence="2">Blood</tissue>
    </source>
</reference>
<evidence type="ECO:0000313" key="3">
    <source>
        <dbReference type="Proteomes" id="UP001529510"/>
    </source>
</evidence>
<feature type="domain" description="UBC core" evidence="1">
    <location>
        <begin position="1"/>
        <end position="73"/>
    </location>
</feature>